<evidence type="ECO:0000256" key="2">
    <source>
        <dbReference type="SAM" id="Phobius"/>
    </source>
</evidence>
<protein>
    <submittedName>
        <fullName evidence="3">Uncharacterized membrane protein YoaK, UPF0700 family</fullName>
    </submittedName>
</protein>
<feature type="transmembrane region" description="Helical" evidence="2">
    <location>
        <begin position="98"/>
        <end position="123"/>
    </location>
</feature>
<dbReference type="Pfam" id="PF06912">
    <property type="entry name" value="DUF1275"/>
    <property type="match status" value="1"/>
</dbReference>
<sequence>MGGHKDQGGGGRAVGDSSVVSGPATPPSAPPRPPATAPPATPSAVRPGTRLRQTLVVVLAVASGATDAIGLLALGGAFTSVMTGNLVILGVSASSADGTLALASGGAILAFCLGAALGARLAGSPQPGDPVWPRAVTLGLVVELVLVAGYAAGWWVTGGEPGAALTLLLLGCMSAAMGVQSSVVQRFGVPGLSTTYLTGTLTTVVMRLVGGRGVRDVQHSLEILAGLVAGAAAGAGLLLLAPLAAPVLQLAGLGGVVAVAALVAPRR</sequence>
<dbReference type="PANTHER" id="PTHR37314">
    <property type="entry name" value="SLR0142 PROTEIN"/>
    <property type="match status" value="1"/>
</dbReference>
<reference evidence="4" key="1">
    <citation type="submission" date="2016-10" db="EMBL/GenBank/DDBJ databases">
        <authorList>
            <person name="Varghese N."/>
            <person name="Submissions S."/>
        </authorList>
    </citation>
    <scope>NUCLEOTIDE SEQUENCE [LARGE SCALE GENOMIC DNA]</scope>
    <source>
        <strain evidence="4">DSM 45317</strain>
    </source>
</reference>
<dbReference type="STRING" id="504800.SAMN04488085_109130"/>
<gene>
    <name evidence="3" type="ORF">SAMN04488085_109130</name>
</gene>
<feature type="transmembrane region" description="Helical" evidence="2">
    <location>
        <begin position="247"/>
        <end position="264"/>
    </location>
</feature>
<dbReference type="InterPro" id="IPR010699">
    <property type="entry name" value="DUF1275"/>
</dbReference>
<feature type="transmembrane region" description="Helical" evidence="2">
    <location>
        <begin position="135"/>
        <end position="156"/>
    </location>
</feature>
<keyword evidence="2" id="KW-0812">Transmembrane</keyword>
<dbReference type="InParanoid" id="A0A1I4GQQ3"/>
<feature type="transmembrane region" description="Helical" evidence="2">
    <location>
        <begin position="221"/>
        <end position="241"/>
    </location>
</feature>
<dbReference type="EMBL" id="FOSW01000009">
    <property type="protein sequence ID" value="SFL32229.1"/>
    <property type="molecule type" value="Genomic_DNA"/>
</dbReference>
<organism evidence="3 4">
    <name type="scientific">Geodermatophilus ruber</name>
    <dbReference type="NCBI Taxonomy" id="504800"/>
    <lineage>
        <taxon>Bacteria</taxon>
        <taxon>Bacillati</taxon>
        <taxon>Actinomycetota</taxon>
        <taxon>Actinomycetes</taxon>
        <taxon>Geodermatophilales</taxon>
        <taxon>Geodermatophilaceae</taxon>
        <taxon>Geodermatophilus</taxon>
    </lineage>
</organism>
<feature type="compositionally biased region" description="Pro residues" evidence="1">
    <location>
        <begin position="24"/>
        <end position="41"/>
    </location>
</feature>
<dbReference type="PANTHER" id="PTHR37314:SF4">
    <property type="entry name" value="UPF0700 TRANSMEMBRANE PROTEIN YOAK"/>
    <property type="match status" value="1"/>
</dbReference>
<keyword evidence="2" id="KW-0472">Membrane</keyword>
<dbReference type="AlphaFoldDB" id="A0A1I4GQQ3"/>
<feature type="transmembrane region" description="Helical" evidence="2">
    <location>
        <begin position="162"/>
        <end position="179"/>
    </location>
</feature>
<keyword evidence="4" id="KW-1185">Reference proteome</keyword>
<name>A0A1I4GQQ3_9ACTN</name>
<dbReference type="OrthoDB" id="3544269at2"/>
<keyword evidence="2" id="KW-1133">Transmembrane helix</keyword>
<feature type="region of interest" description="Disordered" evidence="1">
    <location>
        <begin position="1"/>
        <end position="46"/>
    </location>
</feature>
<evidence type="ECO:0000313" key="4">
    <source>
        <dbReference type="Proteomes" id="UP000199152"/>
    </source>
</evidence>
<dbReference type="Proteomes" id="UP000199152">
    <property type="component" value="Unassembled WGS sequence"/>
</dbReference>
<evidence type="ECO:0000256" key="1">
    <source>
        <dbReference type="SAM" id="MobiDB-lite"/>
    </source>
</evidence>
<evidence type="ECO:0000313" key="3">
    <source>
        <dbReference type="EMBL" id="SFL32229.1"/>
    </source>
</evidence>
<accession>A0A1I4GQQ3</accession>
<proteinExistence type="predicted"/>